<evidence type="ECO:0000313" key="8">
    <source>
        <dbReference type="Proteomes" id="UP000248863"/>
    </source>
</evidence>
<dbReference type="PANTHER" id="PTHR32089:SF112">
    <property type="entry name" value="LYSOZYME-LIKE PROTEIN-RELATED"/>
    <property type="match status" value="1"/>
</dbReference>
<dbReference type="CDD" id="cd06225">
    <property type="entry name" value="HAMP"/>
    <property type="match status" value="1"/>
</dbReference>
<dbReference type="InterPro" id="IPR004089">
    <property type="entry name" value="MCPsignal_dom"/>
</dbReference>
<name>A0A327KFA3_9BRAD</name>
<dbReference type="SUPFAM" id="SSF58104">
    <property type="entry name" value="Methyl-accepting chemotaxis protein (MCP) signaling domain"/>
    <property type="match status" value="1"/>
</dbReference>
<dbReference type="OrthoDB" id="8456673at2"/>
<keyword evidence="4" id="KW-0472">Membrane</keyword>
<evidence type="ECO:0000256" key="3">
    <source>
        <dbReference type="PROSITE-ProRule" id="PRU00284"/>
    </source>
</evidence>
<feature type="non-terminal residue" evidence="7">
    <location>
        <position position="566"/>
    </location>
</feature>
<comment type="caution">
    <text evidence="7">The sequence shown here is derived from an EMBL/GenBank/DDBJ whole genome shotgun (WGS) entry which is preliminary data.</text>
</comment>
<dbReference type="RefSeq" id="WP_111358337.1">
    <property type="nucleotide sequence ID" value="NZ_NPEU01000204.1"/>
</dbReference>
<dbReference type="SMART" id="SM00304">
    <property type="entry name" value="HAMP"/>
    <property type="match status" value="1"/>
</dbReference>
<evidence type="ECO:0000313" key="7">
    <source>
        <dbReference type="EMBL" id="RAI36834.1"/>
    </source>
</evidence>
<evidence type="ECO:0000256" key="4">
    <source>
        <dbReference type="SAM" id="Phobius"/>
    </source>
</evidence>
<keyword evidence="1 3" id="KW-0807">Transducer</keyword>
<dbReference type="PROSITE" id="PS50111">
    <property type="entry name" value="CHEMOTAXIS_TRANSDUC_2"/>
    <property type="match status" value="1"/>
</dbReference>
<keyword evidence="4" id="KW-1133">Transmembrane helix</keyword>
<protein>
    <recommendedName>
        <fullName evidence="9">Methyl-accepting chemotaxis protein</fullName>
    </recommendedName>
</protein>
<dbReference type="PANTHER" id="PTHR32089">
    <property type="entry name" value="METHYL-ACCEPTING CHEMOTAXIS PROTEIN MCPB"/>
    <property type="match status" value="1"/>
</dbReference>
<evidence type="ECO:0000256" key="2">
    <source>
        <dbReference type="ARBA" id="ARBA00029447"/>
    </source>
</evidence>
<feature type="transmembrane region" description="Helical" evidence="4">
    <location>
        <begin position="325"/>
        <end position="346"/>
    </location>
</feature>
<keyword evidence="4" id="KW-0812">Transmembrane</keyword>
<evidence type="ECO:0000259" key="5">
    <source>
        <dbReference type="PROSITE" id="PS50111"/>
    </source>
</evidence>
<proteinExistence type="inferred from homology"/>
<feature type="domain" description="Methyl-accepting transducer" evidence="5">
    <location>
        <begin position="441"/>
        <end position="566"/>
    </location>
</feature>
<organism evidence="7 8">
    <name type="scientific">Rhodoplanes elegans</name>
    <dbReference type="NCBI Taxonomy" id="29408"/>
    <lineage>
        <taxon>Bacteria</taxon>
        <taxon>Pseudomonadati</taxon>
        <taxon>Pseudomonadota</taxon>
        <taxon>Alphaproteobacteria</taxon>
        <taxon>Hyphomicrobiales</taxon>
        <taxon>Nitrobacteraceae</taxon>
        <taxon>Rhodoplanes</taxon>
    </lineage>
</organism>
<feature type="domain" description="HAMP" evidence="6">
    <location>
        <begin position="348"/>
        <end position="401"/>
    </location>
</feature>
<dbReference type="Gene3D" id="1.10.287.950">
    <property type="entry name" value="Methyl-accepting chemotaxis protein"/>
    <property type="match status" value="1"/>
</dbReference>
<dbReference type="AlphaFoldDB" id="A0A327KFA3"/>
<evidence type="ECO:0000256" key="1">
    <source>
        <dbReference type="ARBA" id="ARBA00023224"/>
    </source>
</evidence>
<dbReference type="InterPro" id="IPR003660">
    <property type="entry name" value="HAMP_dom"/>
</dbReference>
<dbReference type="Proteomes" id="UP000248863">
    <property type="component" value="Unassembled WGS sequence"/>
</dbReference>
<dbReference type="GO" id="GO:0016020">
    <property type="term" value="C:membrane"/>
    <property type="evidence" value="ECO:0007669"/>
    <property type="project" value="InterPro"/>
</dbReference>
<dbReference type="Pfam" id="PF00015">
    <property type="entry name" value="MCPsignal"/>
    <property type="match status" value="1"/>
</dbReference>
<sequence length="566" mass="59965">MSRVSTNVLLTSVIAVMAAVIVLVLAGGAFDAWRGHATASRLADASEVSRDLFKAMANLRLNRSRSGRALSGDGLATPAELAQIEQARTAGTAALNDALRLLPTIDFPGRDETVRDLSRLADTLATLDKETATEMRKPRAERRPALARDLQATIDTLLERIPRVGESLDLIARGCDAVIDQLMLVKDAGWLIRSDFGDISATLSNALAYKQNLAPPAQKKLAESIARAAAGWDILERIRFGLAPQSPVTRSIETAKRAYLDPAFTANRDRVVTALSSDKPVTIASNEWRSEAVPRLDMIAAIPETALDVARDHAAAQVAAARINLIVRLALLVGALALAVGGVLIVNRRVIRPLQGIRAAMVKVADGDLATEVPYLDRRDEIGSLAAALATFKQNALEKARIEAEQQARREHAAHRQQAIEQAITAFEAGIGEALAALGAAAGEMRRTSETLTTTAEQTNGQARDAATSSDEASQNVQTVAVASEELSSSIGEISRQVSHAATVAKRAVAETQETDATVQGLTDAAHKIGEIVNLITAIANQTNLLALNATIEAARAGEAGKGFAV</sequence>
<evidence type="ECO:0008006" key="9">
    <source>
        <dbReference type="Google" id="ProtNLM"/>
    </source>
</evidence>
<dbReference type="GO" id="GO:0007165">
    <property type="term" value="P:signal transduction"/>
    <property type="evidence" value="ECO:0007669"/>
    <property type="project" value="UniProtKB-KW"/>
</dbReference>
<gene>
    <name evidence="7" type="ORF">CH338_17050</name>
</gene>
<dbReference type="PROSITE" id="PS50885">
    <property type="entry name" value="HAMP"/>
    <property type="match status" value="1"/>
</dbReference>
<dbReference type="EMBL" id="NPEU01000204">
    <property type="protein sequence ID" value="RAI36834.1"/>
    <property type="molecule type" value="Genomic_DNA"/>
</dbReference>
<evidence type="ECO:0000259" key="6">
    <source>
        <dbReference type="PROSITE" id="PS50885"/>
    </source>
</evidence>
<reference evidence="7 8" key="1">
    <citation type="submission" date="2017-07" db="EMBL/GenBank/DDBJ databases">
        <title>Draft Genome Sequences of Select Purple Nonsulfur Bacteria.</title>
        <authorList>
            <person name="Lasarre B."/>
            <person name="Mckinlay J.B."/>
        </authorList>
    </citation>
    <scope>NUCLEOTIDE SEQUENCE [LARGE SCALE GENOMIC DNA]</scope>
    <source>
        <strain evidence="7 8">DSM 11907</strain>
    </source>
</reference>
<dbReference type="Gene3D" id="6.10.340.10">
    <property type="match status" value="1"/>
</dbReference>
<accession>A0A327KFA3</accession>
<keyword evidence="8" id="KW-1185">Reference proteome</keyword>
<comment type="similarity">
    <text evidence="2">Belongs to the methyl-accepting chemotaxis (MCP) protein family.</text>
</comment>
<dbReference type="Pfam" id="PF00672">
    <property type="entry name" value="HAMP"/>
    <property type="match status" value="1"/>
</dbReference>